<evidence type="ECO:0000313" key="2">
    <source>
        <dbReference type="Proteomes" id="UP000192393"/>
    </source>
</evidence>
<proteinExistence type="predicted"/>
<reference evidence="1 2" key="1">
    <citation type="submission" date="2017-04" db="EMBL/GenBank/DDBJ databases">
        <authorList>
            <person name="Afonso C.L."/>
            <person name="Miller P.J."/>
            <person name="Scott M.A."/>
            <person name="Spackman E."/>
            <person name="Goraichik I."/>
            <person name="Dimitrov K.M."/>
            <person name="Suarez D.L."/>
            <person name="Swayne D.E."/>
        </authorList>
    </citation>
    <scope>NUCLEOTIDE SEQUENCE [LARGE SCALE GENOMIC DNA]</scope>
    <source>
        <strain evidence="1 2">CGMCC 1.12708</strain>
    </source>
</reference>
<dbReference type="RefSeq" id="WP_084016835.1">
    <property type="nucleotide sequence ID" value="NZ_FWXS01000003.1"/>
</dbReference>
<dbReference type="Proteomes" id="UP000192393">
    <property type="component" value="Unassembled WGS sequence"/>
</dbReference>
<keyword evidence="2" id="KW-1185">Reference proteome</keyword>
<dbReference type="STRING" id="1434700.SAMN06296427_103259"/>
<name>A0A1W1ZV08_9FLAO</name>
<dbReference type="EMBL" id="FWXS01000003">
    <property type="protein sequence ID" value="SMC52270.1"/>
    <property type="molecule type" value="Genomic_DNA"/>
</dbReference>
<organism evidence="1 2">
    <name type="scientific">Moheibacter sediminis</name>
    <dbReference type="NCBI Taxonomy" id="1434700"/>
    <lineage>
        <taxon>Bacteria</taxon>
        <taxon>Pseudomonadati</taxon>
        <taxon>Bacteroidota</taxon>
        <taxon>Flavobacteriia</taxon>
        <taxon>Flavobacteriales</taxon>
        <taxon>Weeksellaceae</taxon>
        <taxon>Moheibacter</taxon>
    </lineage>
</organism>
<evidence type="ECO:0000313" key="1">
    <source>
        <dbReference type="EMBL" id="SMC52270.1"/>
    </source>
</evidence>
<sequence length="190" mass="22120">MKQIIVLIFSLSILFFCNCKGQEKEKSLKITDFEFNLIFGSNANYPKNTYCLLGSGFFRPPSAENTKSLISEWLKKHPDAIVVSVSSFGPVDVDEPESKIVYSWVIDKQDTLNNYLIRNGSFPGGTMMRPKTWDEMEKWQKELYEDSDEKSDVEVYIDHKTYDNFIEQIKSAELYARKNKVRIWKNEGDE</sequence>
<accession>A0A1W1ZV08</accession>
<dbReference type="OrthoDB" id="678214at2"/>
<dbReference type="AlphaFoldDB" id="A0A1W1ZV08"/>
<gene>
    <name evidence="1" type="ORF">SAMN06296427_103259</name>
</gene>
<protein>
    <submittedName>
        <fullName evidence="1">Uncharacterized protein</fullName>
    </submittedName>
</protein>